<dbReference type="InterPro" id="IPR016600">
    <property type="entry name" value="UCP012611"/>
</dbReference>
<dbReference type="AlphaFoldDB" id="A0A4R5L3V1"/>
<dbReference type="Pfam" id="PF09952">
    <property type="entry name" value="AbiEi_2"/>
    <property type="match status" value="1"/>
</dbReference>
<dbReference type="EMBL" id="SMOD01000066">
    <property type="protein sequence ID" value="TDG02323.1"/>
    <property type="molecule type" value="Genomic_DNA"/>
</dbReference>
<dbReference type="OrthoDB" id="6630012at2"/>
<dbReference type="PIRSF" id="PIRSF012611">
    <property type="entry name" value="UCP012611"/>
    <property type="match status" value="1"/>
</dbReference>
<evidence type="ECO:0000313" key="2">
    <source>
        <dbReference type="Proteomes" id="UP000295606"/>
    </source>
</evidence>
<dbReference type="PROSITE" id="PS51257">
    <property type="entry name" value="PROKAR_LIPOPROTEIN"/>
    <property type="match status" value="1"/>
</dbReference>
<evidence type="ECO:0000313" key="1">
    <source>
        <dbReference type="EMBL" id="TDG02323.1"/>
    </source>
</evidence>
<comment type="caution">
    <text evidence="1">The sequence shown here is derived from an EMBL/GenBank/DDBJ whole genome shotgun (WGS) entry which is preliminary data.</text>
</comment>
<gene>
    <name evidence="1" type="ORF">E1N52_40220</name>
</gene>
<dbReference type="RefSeq" id="WP_133190370.1">
    <property type="nucleotide sequence ID" value="NZ_SMOD01000066.1"/>
</dbReference>
<reference evidence="1 2" key="1">
    <citation type="submission" date="2019-03" db="EMBL/GenBank/DDBJ databases">
        <title>Paraburkholderia sp. isolated from native Mimosa gymnas in Guartela State Park, Brazil.</title>
        <authorList>
            <person name="Paulitsch F."/>
            <person name="Hungria M."/>
            <person name="Delamuta J.R.M."/>
            <person name="Ribeiro R.A."/>
            <person name="Dall'Agnol R."/>
            <person name="Silva J.S.B."/>
        </authorList>
    </citation>
    <scope>NUCLEOTIDE SEQUENCE [LARGE SCALE GENOMIC DNA]</scope>
    <source>
        <strain evidence="1 2">CNPSo 3008</strain>
    </source>
</reference>
<accession>A0A4R5L3V1</accession>
<dbReference type="Proteomes" id="UP000295606">
    <property type="component" value="Unassembled WGS sequence"/>
</dbReference>
<sequence length="354" mass="38733">MKAVTDRLSASGQTALSLACEAFSDATRHFSASPRFDAPARPDDADALVHFSVAGRRFDMPVVFEPRWESSFHTVHRHTPAKLGATADDRRLMVITYHVTPKVAAEFIARRIPFMDTAGNVYLDEPEATIMIVGRDKPALKPTDTSSRSTTPKGLRVTFALACQPGLVEQPMRTIAAESGVALNTVNLAVDDLIARGLVIKKATGERVIADRRRFIADWVSQYPTALRKKLGARRFTSGVGIEWWKGAPLSDFDARLGGECAADVLTREIKPASVTVYVHAGVSTALMKAARLRPNAQGEVEILESFWPTHAEESWDVRPGIVHPLLIYADLIASGDSRNHAVAQSLHDRFLAS</sequence>
<dbReference type="InterPro" id="IPR019238">
    <property type="entry name" value="AbiEi_2"/>
</dbReference>
<name>A0A4R5L3V1_9BURK</name>
<organism evidence="1 2">
    <name type="scientific">Paraburkholderia guartelaensis</name>
    <dbReference type="NCBI Taxonomy" id="2546446"/>
    <lineage>
        <taxon>Bacteria</taxon>
        <taxon>Pseudomonadati</taxon>
        <taxon>Pseudomonadota</taxon>
        <taxon>Betaproteobacteria</taxon>
        <taxon>Burkholderiales</taxon>
        <taxon>Burkholderiaceae</taxon>
        <taxon>Paraburkholderia</taxon>
    </lineage>
</organism>
<protein>
    <submittedName>
        <fullName evidence="1">Uncharacterized protein</fullName>
    </submittedName>
</protein>
<proteinExistence type="predicted"/>